<dbReference type="EMBL" id="CACTIH010007305">
    <property type="protein sequence ID" value="CAA3008816.1"/>
    <property type="molecule type" value="Genomic_DNA"/>
</dbReference>
<organism evidence="1 2">
    <name type="scientific">Olea europaea subsp. europaea</name>
    <dbReference type="NCBI Taxonomy" id="158383"/>
    <lineage>
        <taxon>Eukaryota</taxon>
        <taxon>Viridiplantae</taxon>
        <taxon>Streptophyta</taxon>
        <taxon>Embryophyta</taxon>
        <taxon>Tracheophyta</taxon>
        <taxon>Spermatophyta</taxon>
        <taxon>Magnoliopsida</taxon>
        <taxon>eudicotyledons</taxon>
        <taxon>Gunneridae</taxon>
        <taxon>Pentapetalae</taxon>
        <taxon>asterids</taxon>
        <taxon>lamiids</taxon>
        <taxon>Lamiales</taxon>
        <taxon>Oleaceae</taxon>
        <taxon>Oleeae</taxon>
        <taxon>Olea</taxon>
    </lineage>
</organism>
<gene>
    <name evidence="1" type="ORF">OLEA9_A038337</name>
</gene>
<evidence type="ECO:0000313" key="1">
    <source>
        <dbReference type="EMBL" id="CAA3008816.1"/>
    </source>
</evidence>
<keyword evidence="2" id="KW-1185">Reference proteome</keyword>
<sequence length="66" mass="7506">TSLGISVCFIFYWQQEEKSKGKVADFRPNILMLGLLPPDYVLRAVSNVHTNDLEQTLLVRAVSFVH</sequence>
<reference evidence="1 2" key="1">
    <citation type="submission" date="2019-12" db="EMBL/GenBank/DDBJ databases">
        <authorList>
            <person name="Alioto T."/>
            <person name="Alioto T."/>
            <person name="Gomez Garrido J."/>
        </authorList>
    </citation>
    <scope>NUCLEOTIDE SEQUENCE [LARGE SCALE GENOMIC DNA]</scope>
</reference>
<dbReference type="Gramene" id="OE9A038337T1">
    <property type="protein sequence ID" value="OE9A038337C1"/>
    <property type="gene ID" value="OE9A038337"/>
</dbReference>
<evidence type="ECO:0000313" key="2">
    <source>
        <dbReference type="Proteomes" id="UP000594638"/>
    </source>
</evidence>
<name>A0A8S0TXL0_OLEEU</name>
<comment type="caution">
    <text evidence="1">The sequence shown here is derived from an EMBL/GenBank/DDBJ whole genome shotgun (WGS) entry which is preliminary data.</text>
</comment>
<dbReference type="AlphaFoldDB" id="A0A8S0TXL0"/>
<protein>
    <submittedName>
        <fullName evidence="1">WD repeat-containing 3</fullName>
    </submittedName>
</protein>
<dbReference type="OrthoDB" id="407922at2759"/>
<feature type="non-terminal residue" evidence="1">
    <location>
        <position position="66"/>
    </location>
</feature>
<proteinExistence type="predicted"/>
<accession>A0A8S0TXL0</accession>
<dbReference type="Proteomes" id="UP000594638">
    <property type="component" value="Unassembled WGS sequence"/>
</dbReference>